<keyword evidence="10" id="KW-0472">Membrane</keyword>
<dbReference type="SMART" id="SM00387">
    <property type="entry name" value="HATPase_c"/>
    <property type="match status" value="1"/>
</dbReference>
<dbReference type="EMBL" id="AZHX01000929">
    <property type="protein sequence ID" value="ETX05560.1"/>
    <property type="molecule type" value="Genomic_DNA"/>
</dbReference>
<protein>
    <recommendedName>
        <fullName evidence="2">histidine kinase</fullName>
        <ecNumber evidence="2">2.7.13.3</ecNumber>
    </recommendedName>
</protein>
<evidence type="ECO:0000313" key="13">
    <source>
        <dbReference type="Proteomes" id="UP000019140"/>
    </source>
</evidence>
<evidence type="ECO:0000256" key="7">
    <source>
        <dbReference type="ARBA" id="ARBA00022840"/>
    </source>
</evidence>
<evidence type="ECO:0000256" key="9">
    <source>
        <dbReference type="SAM" id="Coils"/>
    </source>
</evidence>
<name>W4M5S3_9BACT</name>
<evidence type="ECO:0000313" key="12">
    <source>
        <dbReference type="EMBL" id="ETX05560.1"/>
    </source>
</evidence>
<dbReference type="PROSITE" id="PS50109">
    <property type="entry name" value="HIS_KIN"/>
    <property type="match status" value="1"/>
</dbReference>
<dbReference type="InterPro" id="IPR005467">
    <property type="entry name" value="His_kinase_dom"/>
</dbReference>
<keyword evidence="6" id="KW-0418">Kinase</keyword>
<reference evidence="12 13" key="1">
    <citation type="journal article" date="2014" name="Nature">
        <title>An environmental bacterial taxon with a large and distinct metabolic repertoire.</title>
        <authorList>
            <person name="Wilson M.C."/>
            <person name="Mori T."/>
            <person name="Ruckert C."/>
            <person name="Uria A.R."/>
            <person name="Helf M.J."/>
            <person name="Takada K."/>
            <person name="Gernert C."/>
            <person name="Steffens U.A."/>
            <person name="Heycke N."/>
            <person name="Schmitt S."/>
            <person name="Rinke C."/>
            <person name="Helfrich E.J."/>
            <person name="Brachmann A.O."/>
            <person name="Gurgui C."/>
            <person name="Wakimoto T."/>
            <person name="Kracht M."/>
            <person name="Crusemann M."/>
            <person name="Hentschel U."/>
            <person name="Abe I."/>
            <person name="Matsunaga S."/>
            <person name="Kalinowski J."/>
            <person name="Takeyama H."/>
            <person name="Piel J."/>
        </authorList>
    </citation>
    <scope>NUCLEOTIDE SEQUENCE [LARGE SCALE GENOMIC DNA]</scope>
    <source>
        <strain evidence="13">TSY2</strain>
    </source>
</reference>
<dbReference type="Pfam" id="PF02518">
    <property type="entry name" value="HATPase_c"/>
    <property type="match status" value="1"/>
</dbReference>
<dbReference type="InterPro" id="IPR011712">
    <property type="entry name" value="Sig_transdc_His_kin_sub3_dim/P"/>
</dbReference>
<sequence>MLRFRSNWIDLAGLMTSLSITGFTFFSYSPEDDRRWLALGLLVIFAALQLLDSKLFTLGREYLTEYLVLTMLTVINMSLYGIAAEPLSVVILFFILSVHAMQSLPTHHAYGWIALFGLFTIGMLATVMHSAVLGVLNGLGALGGYFFLGFATNAQRRAEGANAESQRLLSELQEAHRQLREQAMQAEELAISRERNRLAREVHDTLGHRLTVAAVQLEGAQKLIPHDPDKATGMIGTVREQVLEGLNELRQTVAALRAPLEDDLALPTALVRLVNQFEQATGIPTHLTLPPHLIDLPTEHRQALYRTVQEALTNVQKHAQAQSVSVSLDQCINPAGCTALQVTVEDDGVGIADGHRRKGFGLHGLQERADQLNGCLTVASTPAGGTRIALNLLLNDGMESLSP</sequence>
<evidence type="ECO:0000256" key="2">
    <source>
        <dbReference type="ARBA" id="ARBA00012438"/>
    </source>
</evidence>
<proteinExistence type="predicted"/>
<dbReference type="GO" id="GO:0005524">
    <property type="term" value="F:ATP binding"/>
    <property type="evidence" value="ECO:0007669"/>
    <property type="project" value="UniProtKB-KW"/>
</dbReference>
<keyword evidence="9" id="KW-0175">Coiled coil</keyword>
<dbReference type="EC" id="2.7.13.3" evidence="2"/>
<comment type="catalytic activity">
    <reaction evidence="1">
        <text>ATP + protein L-histidine = ADP + protein N-phospho-L-histidine.</text>
        <dbReference type="EC" id="2.7.13.3"/>
    </reaction>
</comment>
<evidence type="ECO:0000256" key="10">
    <source>
        <dbReference type="SAM" id="Phobius"/>
    </source>
</evidence>
<feature type="transmembrane region" description="Helical" evidence="10">
    <location>
        <begin position="7"/>
        <end position="28"/>
    </location>
</feature>
<feature type="transmembrane region" description="Helical" evidence="10">
    <location>
        <begin position="86"/>
        <end position="102"/>
    </location>
</feature>
<evidence type="ECO:0000256" key="5">
    <source>
        <dbReference type="ARBA" id="ARBA00022741"/>
    </source>
</evidence>
<dbReference type="AlphaFoldDB" id="W4M5S3"/>
<keyword evidence="7" id="KW-0067">ATP-binding</keyword>
<dbReference type="Proteomes" id="UP000019140">
    <property type="component" value="Unassembled WGS sequence"/>
</dbReference>
<dbReference type="Gene3D" id="1.20.5.1930">
    <property type="match status" value="1"/>
</dbReference>
<dbReference type="GO" id="GO:0016020">
    <property type="term" value="C:membrane"/>
    <property type="evidence" value="ECO:0007669"/>
    <property type="project" value="InterPro"/>
</dbReference>
<dbReference type="InterPro" id="IPR003594">
    <property type="entry name" value="HATPase_dom"/>
</dbReference>
<evidence type="ECO:0000256" key="1">
    <source>
        <dbReference type="ARBA" id="ARBA00000085"/>
    </source>
</evidence>
<organism evidence="12 13">
    <name type="scientific">Candidatus Entotheonella gemina</name>
    <dbReference type="NCBI Taxonomy" id="1429439"/>
    <lineage>
        <taxon>Bacteria</taxon>
        <taxon>Pseudomonadati</taxon>
        <taxon>Nitrospinota/Tectimicrobiota group</taxon>
        <taxon>Candidatus Tectimicrobiota</taxon>
        <taxon>Candidatus Entotheonellia</taxon>
        <taxon>Candidatus Entotheonellales</taxon>
        <taxon>Candidatus Entotheonellaceae</taxon>
        <taxon>Candidatus Entotheonella</taxon>
    </lineage>
</organism>
<evidence type="ECO:0000256" key="4">
    <source>
        <dbReference type="ARBA" id="ARBA00022679"/>
    </source>
</evidence>
<dbReference type="PATRIC" id="fig|1429439.4.peg.3778"/>
<dbReference type="Gene3D" id="3.30.565.10">
    <property type="entry name" value="Histidine kinase-like ATPase, C-terminal domain"/>
    <property type="match status" value="1"/>
</dbReference>
<feature type="domain" description="Histidine kinase" evidence="11">
    <location>
        <begin position="205"/>
        <end position="396"/>
    </location>
</feature>
<dbReference type="InterPro" id="IPR036890">
    <property type="entry name" value="HATPase_C_sf"/>
</dbReference>
<keyword evidence="3" id="KW-0597">Phosphoprotein</keyword>
<keyword evidence="13" id="KW-1185">Reference proteome</keyword>
<feature type="transmembrane region" description="Helical" evidence="10">
    <location>
        <begin position="34"/>
        <end position="51"/>
    </location>
</feature>
<dbReference type="CDD" id="cd16917">
    <property type="entry name" value="HATPase_UhpB-NarQ-NarX-like"/>
    <property type="match status" value="1"/>
</dbReference>
<keyword evidence="4" id="KW-0808">Transferase</keyword>
<feature type="coiled-coil region" evidence="9">
    <location>
        <begin position="151"/>
        <end position="189"/>
    </location>
</feature>
<dbReference type="Pfam" id="PF07730">
    <property type="entry name" value="HisKA_3"/>
    <property type="match status" value="1"/>
</dbReference>
<comment type="caution">
    <text evidence="12">The sequence shown here is derived from an EMBL/GenBank/DDBJ whole genome shotgun (WGS) entry which is preliminary data.</text>
</comment>
<dbReference type="PANTHER" id="PTHR24421">
    <property type="entry name" value="NITRATE/NITRITE SENSOR PROTEIN NARX-RELATED"/>
    <property type="match status" value="1"/>
</dbReference>
<feature type="transmembrane region" description="Helical" evidence="10">
    <location>
        <begin position="109"/>
        <end position="125"/>
    </location>
</feature>
<evidence type="ECO:0000256" key="3">
    <source>
        <dbReference type="ARBA" id="ARBA00022553"/>
    </source>
</evidence>
<keyword evidence="10" id="KW-1133">Transmembrane helix</keyword>
<dbReference type="PANTHER" id="PTHR24421:SF10">
    <property type="entry name" value="NITRATE_NITRITE SENSOR PROTEIN NARQ"/>
    <property type="match status" value="1"/>
</dbReference>
<accession>W4M5S3</accession>
<evidence type="ECO:0000256" key="6">
    <source>
        <dbReference type="ARBA" id="ARBA00022777"/>
    </source>
</evidence>
<evidence type="ECO:0000259" key="11">
    <source>
        <dbReference type="PROSITE" id="PS50109"/>
    </source>
</evidence>
<evidence type="ECO:0000256" key="8">
    <source>
        <dbReference type="ARBA" id="ARBA00023012"/>
    </source>
</evidence>
<dbReference type="HOGENOM" id="CLU_000445_20_15_7"/>
<feature type="transmembrane region" description="Helical" evidence="10">
    <location>
        <begin position="131"/>
        <end position="151"/>
    </location>
</feature>
<dbReference type="GO" id="GO:0000155">
    <property type="term" value="F:phosphorelay sensor kinase activity"/>
    <property type="evidence" value="ECO:0007669"/>
    <property type="project" value="InterPro"/>
</dbReference>
<keyword evidence="8" id="KW-0902">Two-component regulatory system</keyword>
<gene>
    <name evidence="12" type="ORF">ETSY2_22245</name>
</gene>
<dbReference type="SUPFAM" id="SSF55874">
    <property type="entry name" value="ATPase domain of HSP90 chaperone/DNA topoisomerase II/histidine kinase"/>
    <property type="match status" value="1"/>
</dbReference>
<keyword evidence="5" id="KW-0547">Nucleotide-binding</keyword>
<dbReference type="GO" id="GO:0046983">
    <property type="term" value="F:protein dimerization activity"/>
    <property type="evidence" value="ECO:0007669"/>
    <property type="project" value="InterPro"/>
</dbReference>
<dbReference type="InterPro" id="IPR050482">
    <property type="entry name" value="Sensor_HK_TwoCompSys"/>
</dbReference>
<keyword evidence="10" id="KW-0812">Transmembrane</keyword>